<dbReference type="InterPro" id="IPR052906">
    <property type="entry name" value="Type_IV_Methyl-Rstrct_Enzyme"/>
</dbReference>
<dbReference type="SUPFAM" id="SSF52980">
    <property type="entry name" value="Restriction endonuclease-like"/>
    <property type="match status" value="1"/>
</dbReference>
<dbReference type="Pfam" id="PF04471">
    <property type="entry name" value="Mrr_cat"/>
    <property type="match status" value="1"/>
</dbReference>
<dbReference type="Gene3D" id="3.40.1350.10">
    <property type="match status" value="1"/>
</dbReference>
<protein>
    <submittedName>
        <fullName evidence="3">Restriction system protein</fullName>
    </submittedName>
</protein>
<dbReference type="PANTHER" id="PTHR30015">
    <property type="entry name" value="MRR RESTRICTION SYSTEM PROTEIN"/>
    <property type="match status" value="1"/>
</dbReference>
<dbReference type="GO" id="GO:0009307">
    <property type="term" value="P:DNA restriction-modification system"/>
    <property type="evidence" value="ECO:0007669"/>
    <property type="project" value="InterPro"/>
</dbReference>
<dbReference type="Proteomes" id="UP000295382">
    <property type="component" value="Unassembled WGS sequence"/>
</dbReference>
<evidence type="ECO:0000256" key="1">
    <source>
        <dbReference type="SAM" id="Phobius"/>
    </source>
</evidence>
<dbReference type="OrthoDB" id="5782056at2"/>
<feature type="transmembrane region" description="Helical" evidence="1">
    <location>
        <begin position="66"/>
        <end position="87"/>
    </location>
</feature>
<dbReference type="GO" id="GO:0015666">
    <property type="term" value="F:restriction endodeoxyribonuclease activity"/>
    <property type="evidence" value="ECO:0007669"/>
    <property type="project" value="TreeGrafter"/>
</dbReference>
<keyword evidence="4" id="KW-1185">Reference proteome</keyword>
<evidence type="ECO:0000259" key="2">
    <source>
        <dbReference type="Pfam" id="PF04471"/>
    </source>
</evidence>
<gene>
    <name evidence="3" type="ORF">EDC30_11181</name>
</gene>
<dbReference type="InterPro" id="IPR011856">
    <property type="entry name" value="tRNA_endonuc-like_dom_sf"/>
</dbReference>
<comment type="caution">
    <text evidence="3">The sequence shown here is derived from an EMBL/GenBank/DDBJ whole genome shotgun (WGS) entry which is preliminary data.</text>
</comment>
<accession>A0A4R3HRE9</accession>
<dbReference type="InterPro" id="IPR007560">
    <property type="entry name" value="Restrct_endonuc_IV_Mrr"/>
</dbReference>
<evidence type="ECO:0000313" key="3">
    <source>
        <dbReference type="EMBL" id="TCS35166.1"/>
    </source>
</evidence>
<keyword evidence="1" id="KW-0472">Membrane</keyword>
<keyword evidence="1" id="KW-0812">Transmembrane</keyword>
<feature type="transmembrane region" description="Helical" evidence="1">
    <location>
        <begin position="12"/>
        <end position="36"/>
    </location>
</feature>
<organism evidence="3 4">
    <name type="scientific">Paucimonas lemoignei</name>
    <name type="common">Pseudomonas lemoignei</name>
    <dbReference type="NCBI Taxonomy" id="29443"/>
    <lineage>
        <taxon>Bacteria</taxon>
        <taxon>Pseudomonadati</taxon>
        <taxon>Pseudomonadota</taxon>
        <taxon>Betaproteobacteria</taxon>
        <taxon>Burkholderiales</taxon>
        <taxon>Burkholderiaceae</taxon>
        <taxon>Paucimonas</taxon>
    </lineage>
</organism>
<reference evidence="3 4" key="1">
    <citation type="submission" date="2019-03" db="EMBL/GenBank/DDBJ databases">
        <title>Genomic Encyclopedia of Type Strains, Phase IV (KMG-IV): sequencing the most valuable type-strain genomes for metagenomic binning, comparative biology and taxonomic classification.</title>
        <authorList>
            <person name="Goeker M."/>
        </authorList>
    </citation>
    <scope>NUCLEOTIDE SEQUENCE [LARGE SCALE GENOMIC DNA]</scope>
    <source>
        <strain evidence="3 4">DSM 7445</strain>
    </source>
</reference>
<dbReference type="AlphaFoldDB" id="A0A4R3HRE9"/>
<keyword evidence="1" id="KW-1133">Transmembrane helix</keyword>
<feature type="domain" description="Restriction endonuclease type IV Mrr" evidence="2">
    <location>
        <begin position="108"/>
        <end position="218"/>
    </location>
</feature>
<name>A0A4R3HRE9_PAULE</name>
<dbReference type="EMBL" id="SLZQ01000011">
    <property type="protein sequence ID" value="TCS35166.1"/>
    <property type="molecule type" value="Genomic_DNA"/>
</dbReference>
<dbReference type="PANTHER" id="PTHR30015:SF7">
    <property type="entry name" value="TYPE IV METHYL-DIRECTED RESTRICTION ENZYME ECOKMRR"/>
    <property type="match status" value="1"/>
</dbReference>
<proteinExistence type="predicted"/>
<sequence>MGRNKKTSPAEDLLEFVAMLPAWAGIAIAAITYFWLHSIASQPAPAAPVQPAQMGAYVTSTLWKTLAYYGQFFIPLICLGGAALSAWRRKQREALLVNAAKSEAASALDDISWQEFEMLVGEAFRRQGYQVMENGGSRPDGGIDLILRKEDELFLVQCKQWKAFRVGVDVVRELYGVMAAKGAAGGYVVTSGLFTEAAMRFAKGRNLKLIDGRVLMGWIRQVKPIQKAIATSKVANESALTPELDTKAAIQNL</sequence>
<dbReference type="InterPro" id="IPR011335">
    <property type="entry name" value="Restrct_endonuc-II-like"/>
</dbReference>
<dbReference type="GO" id="GO:0003677">
    <property type="term" value="F:DNA binding"/>
    <property type="evidence" value="ECO:0007669"/>
    <property type="project" value="InterPro"/>
</dbReference>
<evidence type="ECO:0000313" key="4">
    <source>
        <dbReference type="Proteomes" id="UP000295382"/>
    </source>
</evidence>